<dbReference type="Gene3D" id="3.90.1690.10">
    <property type="entry name" value="phage-related protein like domain"/>
    <property type="match status" value="1"/>
</dbReference>
<comment type="caution">
    <text evidence="1">The sequence shown here is derived from an EMBL/GenBank/DDBJ whole genome shotgun (WGS) entry which is preliminary data.</text>
</comment>
<dbReference type="InterPro" id="IPR053738">
    <property type="entry name" value="Lambda_capsid_assembly"/>
</dbReference>
<dbReference type="RefSeq" id="WP_107640197.1">
    <property type="nucleotide sequence ID" value="NZ_PZHX01000010.1"/>
</dbReference>
<accession>A0A974KXM9</accession>
<dbReference type="Proteomes" id="UP000241540">
    <property type="component" value="Unassembled WGS sequence"/>
</dbReference>
<dbReference type="InterPro" id="IPR005564">
    <property type="entry name" value="Major_capsid_GpE"/>
</dbReference>
<dbReference type="Pfam" id="PF03864">
    <property type="entry name" value="Phage_cap_E"/>
    <property type="match status" value="1"/>
</dbReference>
<name>A0A974KXM9_STAHO</name>
<reference evidence="1 2" key="1">
    <citation type="journal article" date="2016" name="Front. Microbiol.">
        <title>Comprehensive Phylogenetic Analysis of Bovine Non-aureus Staphylococci Species Based on Whole-Genome Sequencing.</title>
        <authorList>
            <person name="Naushad S."/>
            <person name="Barkema H.W."/>
            <person name="Luby C."/>
            <person name="Condas L.A."/>
            <person name="Nobrega D.B."/>
            <person name="Carson D.A."/>
            <person name="De Buck J."/>
        </authorList>
    </citation>
    <scope>NUCLEOTIDE SEQUENCE [LARGE SCALE GENOMIC DNA]</scope>
    <source>
        <strain evidence="1 2">SNUC 5336</strain>
    </source>
</reference>
<dbReference type="EMBL" id="PZHX01000010">
    <property type="protein sequence ID" value="PTK30823.1"/>
    <property type="molecule type" value="Genomic_DNA"/>
</dbReference>
<dbReference type="AlphaFoldDB" id="A0A974KXM9"/>
<evidence type="ECO:0000313" key="1">
    <source>
        <dbReference type="EMBL" id="PTK30823.1"/>
    </source>
</evidence>
<sequence length="356" mass="39542">MVLEDKAFRKATLQSFIKTGDANRDMTVYPLSQAFPVEEVEDVENVYNIIETQLNVAAAITGFDSGSPIRTRGQGKQAMAKLTKIQDAYFLQESDLIRFKNPRSQNEANKIIRDTLINTNNLSEGVEKTKEFLRAQMAYEGKFEYNDPRTETQISFTLDRPQENNLVAAQDWGTEDATPLTDLHLAIEQYKKTNGNKAPEVITMNSKTLSKLKRSGQIKTELFGDSNSPRLVRESDFNTLLSELNIPAIQVDDSETAIEQIDGTAEIHKHMPDGRVVLRASVLGSTLSGPSVENNYQKGKFVEAVISQDPHTEKTIVGEVTLPITKNLNGTVFLDVLSQTEDTPTVQPATDDEATA</sequence>
<organism evidence="1 2">
    <name type="scientific">Staphylococcus hominis</name>
    <dbReference type="NCBI Taxonomy" id="1290"/>
    <lineage>
        <taxon>Bacteria</taxon>
        <taxon>Bacillati</taxon>
        <taxon>Bacillota</taxon>
        <taxon>Bacilli</taxon>
        <taxon>Bacillales</taxon>
        <taxon>Staphylococcaceae</taxon>
        <taxon>Staphylococcus</taxon>
    </lineage>
</organism>
<protein>
    <submittedName>
        <fullName evidence="1">Major capsid protein E</fullName>
    </submittedName>
</protein>
<proteinExistence type="predicted"/>
<gene>
    <name evidence="1" type="ORF">BUZ51_06295</name>
</gene>
<evidence type="ECO:0000313" key="2">
    <source>
        <dbReference type="Proteomes" id="UP000241540"/>
    </source>
</evidence>